<dbReference type="PROSITE" id="PS51186">
    <property type="entry name" value="GNAT"/>
    <property type="match status" value="1"/>
</dbReference>
<sequence>MPVFRKLLPAELPRYRAHLLRLDRTDRYARFTGTVSDQTIERHCESIDWSRTVLIGAFVRNELRGAAELCTDRVLWPDEAEVGISVEKELQGMRVGSTLVRRMLTVARNRGIRTLHMHCLADNVRMRALCRRFGARLQMEAGEFHASFDLPRPNQFSYATEALEDGAGAVNAMLDRFSTDPDRRLAA</sequence>
<dbReference type="OrthoDB" id="7843527at2"/>
<dbReference type="InterPro" id="IPR016181">
    <property type="entry name" value="Acyl_CoA_acyltransferase"/>
</dbReference>
<evidence type="ECO:0000313" key="2">
    <source>
        <dbReference type="EMBL" id="AWK87500.1"/>
    </source>
</evidence>
<dbReference type="CDD" id="cd04301">
    <property type="entry name" value="NAT_SF"/>
    <property type="match status" value="1"/>
</dbReference>
<accession>A0A2S2CSY8</accession>
<dbReference type="Proteomes" id="UP000245629">
    <property type="component" value="Chromosome 2"/>
</dbReference>
<evidence type="ECO:0000313" key="3">
    <source>
        <dbReference type="Proteomes" id="UP000245629"/>
    </source>
</evidence>
<evidence type="ECO:0000259" key="1">
    <source>
        <dbReference type="PROSITE" id="PS51186"/>
    </source>
</evidence>
<reference evidence="3" key="1">
    <citation type="submission" date="2018-05" db="EMBL/GenBank/DDBJ databases">
        <title>Azospirillum thermophila sp. nov., a novel isolated from hot spring.</title>
        <authorList>
            <person name="Zhao Z."/>
        </authorList>
    </citation>
    <scope>NUCLEOTIDE SEQUENCE [LARGE SCALE GENOMIC DNA]</scope>
    <source>
        <strain evidence="3">CFH 70021</strain>
    </source>
</reference>
<keyword evidence="2" id="KW-0808">Transferase</keyword>
<dbReference type="EMBL" id="CP029353">
    <property type="protein sequence ID" value="AWK87500.1"/>
    <property type="molecule type" value="Genomic_DNA"/>
</dbReference>
<dbReference type="Pfam" id="PF00583">
    <property type="entry name" value="Acetyltransf_1"/>
    <property type="match status" value="1"/>
</dbReference>
<organism evidence="2 3">
    <name type="scientific">Azospirillum thermophilum</name>
    <dbReference type="NCBI Taxonomy" id="2202148"/>
    <lineage>
        <taxon>Bacteria</taxon>
        <taxon>Pseudomonadati</taxon>
        <taxon>Pseudomonadota</taxon>
        <taxon>Alphaproteobacteria</taxon>
        <taxon>Rhodospirillales</taxon>
        <taxon>Azospirillaceae</taxon>
        <taxon>Azospirillum</taxon>
    </lineage>
</organism>
<dbReference type="KEGG" id="azz:DEW08_15885"/>
<protein>
    <submittedName>
        <fullName evidence="2">N-acetyltransferase</fullName>
    </submittedName>
</protein>
<dbReference type="RefSeq" id="WP_109328720.1">
    <property type="nucleotide sequence ID" value="NZ_CP029353.1"/>
</dbReference>
<feature type="domain" description="N-acetyltransferase" evidence="1">
    <location>
        <begin position="2"/>
        <end position="155"/>
    </location>
</feature>
<keyword evidence="3" id="KW-1185">Reference proteome</keyword>
<dbReference type="AlphaFoldDB" id="A0A2S2CSY8"/>
<dbReference type="Gene3D" id="3.40.630.30">
    <property type="match status" value="1"/>
</dbReference>
<dbReference type="SUPFAM" id="SSF55729">
    <property type="entry name" value="Acyl-CoA N-acyltransferases (Nat)"/>
    <property type="match status" value="1"/>
</dbReference>
<proteinExistence type="predicted"/>
<gene>
    <name evidence="2" type="ORF">DEW08_15885</name>
</gene>
<name>A0A2S2CSY8_9PROT</name>
<dbReference type="InterPro" id="IPR000182">
    <property type="entry name" value="GNAT_dom"/>
</dbReference>
<dbReference type="GO" id="GO:0016747">
    <property type="term" value="F:acyltransferase activity, transferring groups other than amino-acyl groups"/>
    <property type="evidence" value="ECO:0007669"/>
    <property type="project" value="InterPro"/>
</dbReference>